<name>X1MN87_9ZZZZ</name>
<dbReference type="InterPro" id="IPR017850">
    <property type="entry name" value="Alkaline_phosphatase_core_sf"/>
</dbReference>
<accession>X1MN87</accession>
<protein>
    <recommendedName>
        <fullName evidence="1">Sulfatase N-terminal domain-containing protein</fullName>
    </recommendedName>
</protein>
<dbReference type="AlphaFoldDB" id="X1MN87"/>
<evidence type="ECO:0000259" key="1">
    <source>
        <dbReference type="Pfam" id="PF00884"/>
    </source>
</evidence>
<reference evidence="2" key="1">
    <citation type="journal article" date="2014" name="Front. Microbiol.">
        <title>High frequency of phylogenetically diverse reductive dehalogenase-homologous genes in deep subseafloor sedimentary metagenomes.</title>
        <authorList>
            <person name="Kawai M."/>
            <person name="Futagami T."/>
            <person name="Toyoda A."/>
            <person name="Takaki Y."/>
            <person name="Nishi S."/>
            <person name="Hori S."/>
            <person name="Arai W."/>
            <person name="Tsubouchi T."/>
            <person name="Morono Y."/>
            <person name="Uchiyama I."/>
            <person name="Ito T."/>
            <person name="Fujiyama A."/>
            <person name="Inagaki F."/>
            <person name="Takami H."/>
        </authorList>
    </citation>
    <scope>NUCLEOTIDE SEQUENCE</scope>
    <source>
        <strain evidence="2">Expedition CK06-06</strain>
    </source>
</reference>
<dbReference type="Pfam" id="PF00884">
    <property type="entry name" value="Sulfatase"/>
    <property type="match status" value="1"/>
</dbReference>
<dbReference type="PANTHER" id="PTHR43751">
    <property type="entry name" value="SULFATASE"/>
    <property type="match status" value="1"/>
</dbReference>
<organism evidence="2">
    <name type="scientific">marine sediment metagenome</name>
    <dbReference type="NCBI Taxonomy" id="412755"/>
    <lineage>
        <taxon>unclassified sequences</taxon>
        <taxon>metagenomes</taxon>
        <taxon>ecological metagenomes</taxon>
    </lineage>
</organism>
<sequence length="288" mass="33148">MPPVTRQFSPEEVKTPAYLPDLTNVRKEIAQYYGSVYRCDQNIGAVLDALHESGLEDNTLVLFLSDHGAPFPFSKAQCYLNSTKTPLIVKWPGKIIPGSVDTTHFISGIDLMPTIMESAGLPMIPKLDGRSFLTLLLNKKQGNRDYTYSAFYQIYAKIRYTMRCIQNKNYGYIYNFWSDGKTRMSGDATGGLTWRAMLEAAETDPEIAKRVELYKHRVPEEFYNFKDDPDGLNNLIDDPAYADEIKKFRKKMLKLMKRCNDPAYETFRNRSKPGTVERFIEVLKWFIP</sequence>
<evidence type="ECO:0000313" key="2">
    <source>
        <dbReference type="EMBL" id="GAI16150.1"/>
    </source>
</evidence>
<feature type="domain" description="Sulfatase N-terminal" evidence="1">
    <location>
        <begin position="17"/>
        <end position="120"/>
    </location>
</feature>
<dbReference type="Gene3D" id="3.40.720.10">
    <property type="entry name" value="Alkaline Phosphatase, subunit A"/>
    <property type="match status" value="1"/>
</dbReference>
<proteinExistence type="predicted"/>
<dbReference type="EMBL" id="BARV01006703">
    <property type="protein sequence ID" value="GAI16150.1"/>
    <property type="molecule type" value="Genomic_DNA"/>
</dbReference>
<dbReference type="InterPro" id="IPR000917">
    <property type="entry name" value="Sulfatase_N"/>
</dbReference>
<dbReference type="InterPro" id="IPR052701">
    <property type="entry name" value="GAG_Ulvan_Degrading_Sulfatases"/>
</dbReference>
<dbReference type="PANTHER" id="PTHR43751:SF1">
    <property type="entry name" value="SULFATASE ATSG-RELATED"/>
    <property type="match status" value="1"/>
</dbReference>
<gene>
    <name evidence="2" type="ORF">S06H3_13730</name>
</gene>
<comment type="caution">
    <text evidence="2">The sequence shown here is derived from an EMBL/GenBank/DDBJ whole genome shotgun (WGS) entry which is preliminary data.</text>
</comment>
<dbReference type="SUPFAM" id="SSF53649">
    <property type="entry name" value="Alkaline phosphatase-like"/>
    <property type="match status" value="1"/>
</dbReference>